<dbReference type="EMBL" id="JAPDRN010000049">
    <property type="protein sequence ID" value="KAJ9633208.1"/>
    <property type="molecule type" value="Genomic_DNA"/>
</dbReference>
<reference evidence="1" key="1">
    <citation type="submission" date="2022-10" db="EMBL/GenBank/DDBJ databases">
        <title>Culturing micro-colonial fungi from biological soil crusts in the Mojave desert and describing Neophaeococcomyces mojavensis, and introducing the new genera and species Taxawa tesnikishii.</title>
        <authorList>
            <person name="Kurbessoian T."/>
            <person name="Stajich J.E."/>
        </authorList>
    </citation>
    <scope>NUCLEOTIDE SEQUENCE</scope>
    <source>
        <strain evidence="1">TK_35</strain>
    </source>
</reference>
<dbReference type="Gene3D" id="3.10.180.10">
    <property type="entry name" value="2,3-Dihydroxybiphenyl 1,2-Dioxygenase, domain 1"/>
    <property type="match status" value="1"/>
</dbReference>
<protein>
    <submittedName>
        <fullName evidence="1">Uncharacterized protein</fullName>
    </submittedName>
</protein>
<evidence type="ECO:0000313" key="1">
    <source>
        <dbReference type="EMBL" id="KAJ9633208.1"/>
    </source>
</evidence>
<dbReference type="InterPro" id="IPR029068">
    <property type="entry name" value="Glyas_Bleomycin-R_OHBP_Dase"/>
</dbReference>
<sequence>MCGLVISPSPAVINGLHGAADNGSPRRRIEPMTVHRDFDHLWRDRCDTSSQRSPRVLIRVFVAPGELERSVPFYEQLQGVVADAGFPFPDAGLRLAMVGAFLLIEGCDEALAPFTSTTGTLLVDDVRPYHEKLVAAGAEIIFPLQVVPTGAAFNAVHPDGTVVEYVHHRPDPQGR</sequence>
<name>A0AA38Y262_9EURO</name>
<dbReference type="AlphaFoldDB" id="A0AA38Y262"/>
<proteinExistence type="predicted"/>
<gene>
    <name evidence="1" type="ORF">H2204_007357</name>
</gene>
<organism evidence="1">
    <name type="scientific">Knufia peltigerae</name>
    <dbReference type="NCBI Taxonomy" id="1002370"/>
    <lineage>
        <taxon>Eukaryota</taxon>
        <taxon>Fungi</taxon>
        <taxon>Dikarya</taxon>
        <taxon>Ascomycota</taxon>
        <taxon>Pezizomycotina</taxon>
        <taxon>Eurotiomycetes</taxon>
        <taxon>Chaetothyriomycetidae</taxon>
        <taxon>Chaetothyriales</taxon>
        <taxon>Trichomeriaceae</taxon>
        <taxon>Knufia</taxon>
    </lineage>
</organism>
<dbReference type="SUPFAM" id="SSF54593">
    <property type="entry name" value="Glyoxalase/Bleomycin resistance protein/Dihydroxybiphenyl dioxygenase"/>
    <property type="match status" value="1"/>
</dbReference>
<comment type="caution">
    <text evidence="1">The sequence shown here is derived from an EMBL/GenBank/DDBJ whole genome shotgun (WGS) entry which is preliminary data.</text>
</comment>
<accession>A0AA38Y262</accession>